<dbReference type="Pfam" id="PF25545">
    <property type="entry name" value="DUF7924"/>
    <property type="match status" value="1"/>
</dbReference>
<dbReference type="Proteomes" id="UP001397290">
    <property type="component" value="Unassembled WGS sequence"/>
</dbReference>
<evidence type="ECO:0000313" key="4">
    <source>
        <dbReference type="Proteomes" id="UP001397290"/>
    </source>
</evidence>
<evidence type="ECO:0000259" key="2">
    <source>
        <dbReference type="Pfam" id="PF25545"/>
    </source>
</evidence>
<evidence type="ECO:0000256" key="1">
    <source>
        <dbReference type="SAM" id="MobiDB-lite"/>
    </source>
</evidence>
<name>A0AAW0RLD4_9HYPO</name>
<feature type="region of interest" description="Disordered" evidence="1">
    <location>
        <begin position="115"/>
        <end position="152"/>
    </location>
</feature>
<feature type="region of interest" description="Disordered" evidence="1">
    <location>
        <begin position="1"/>
        <end position="89"/>
    </location>
</feature>
<gene>
    <name evidence="3" type="ORF">G3M48_007880</name>
</gene>
<proteinExistence type="predicted"/>
<reference evidence="3 4" key="1">
    <citation type="submission" date="2020-02" db="EMBL/GenBank/DDBJ databases">
        <title>Comparative genomics of the hypocrealean fungal genus Beauvera.</title>
        <authorList>
            <person name="Showalter D.N."/>
            <person name="Bushley K.E."/>
            <person name="Rehner S.A."/>
        </authorList>
    </citation>
    <scope>NUCLEOTIDE SEQUENCE [LARGE SCALE GENOMIC DNA]</scope>
    <source>
        <strain evidence="3 4">ARSEF4384</strain>
    </source>
</reference>
<keyword evidence="4" id="KW-1185">Reference proteome</keyword>
<protein>
    <recommendedName>
        <fullName evidence="2">DUF7924 domain-containing protein</fullName>
    </recommendedName>
</protein>
<feature type="compositionally biased region" description="Basic and acidic residues" evidence="1">
    <location>
        <begin position="55"/>
        <end position="64"/>
    </location>
</feature>
<dbReference type="EMBL" id="JAAHCF010000571">
    <property type="protein sequence ID" value="KAK8142997.1"/>
    <property type="molecule type" value="Genomic_DNA"/>
</dbReference>
<accession>A0AAW0RLD4</accession>
<dbReference type="InterPro" id="IPR057684">
    <property type="entry name" value="DUF7924"/>
</dbReference>
<sequence length="501" mass="56783">MAQTRAQRAAQDRRHLPGDQVQKRGASMPRPPPRKTHHPSPPGQPTSVHGRCRKRANEDTHDPAPRPPPNRLRAAVGDTFTAGDNRDPNYPIEFWVREGSWPHDYIQPDMEHALARQRSSNSLRRKRSDSATSTTPSDQRAREEKSAPYRDPRYETLLNTKGTYMETSELGVADESKLICRNLLQGEQSIPPGSIFDSTVFERACNNLQKANEARVIQDISRLLVPSAETLALYTKRLKLLKESVNEGWNNSIPLTGTRPQPDYSVGFRREAFTEGQLTKLSPFIGDFIRGDLSFFMATYYMYFPFLACEVKCGAAALDIADRQNAHSMTLAARGVVELFRLVKREDEVHRQILAWSVSHDHRSVRIYGYYAVIDGKDTKYYRHPVRTFDFTELNGKEKWAAYRFTRNVYDTWMPDHFKRMCSAIDQLPLKLDFDVSALSESTSLSQGLENHHLTPSEADSASLLADDDDQSAHAAQIATPPTSFSKPAPAKRRKSPVKRP</sequence>
<organism evidence="3 4">
    <name type="scientific">Beauveria asiatica</name>
    <dbReference type="NCBI Taxonomy" id="1069075"/>
    <lineage>
        <taxon>Eukaryota</taxon>
        <taxon>Fungi</taxon>
        <taxon>Dikarya</taxon>
        <taxon>Ascomycota</taxon>
        <taxon>Pezizomycotina</taxon>
        <taxon>Sordariomycetes</taxon>
        <taxon>Hypocreomycetidae</taxon>
        <taxon>Hypocreales</taxon>
        <taxon>Cordycipitaceae</taxon>
        <taxon>Beauveria</taxon>
    </lineage>
</organism>
<dbReference type="AlphaFoldDB" id="A0AAW0RLD4"/>
<dbReference type="PANTHER" id="PTHR42470:SF2">
    <property type="match status" value="1"/>
</dbReference>
<feature type="domain" description="DUF7924" evidence="2">
    <location>
        <begin position="201"/>
        <end position="425"/>
    </location>
</feature>
<dbReference type="PANTHER" id="PTHR42470">
    <property type="entry name" value="VAST DOMAIN-CONTAINING PROTEIN"/>
    <property type="match status" value="1"/>
</dbReference>
<feature type="region of interest" description="Disordered" evidence="1">
    <location>
        <begin position="445"/>
        <end position="501"/>
    </location>
</feature>
<comment type="caution">
    <text evidence="3">The sequence shown here is derived from an EMBL/GenBank/DDBJ whole genome shotgun (WGS) entry which is preliminary data.</text>
</comment>
<feature type="compositionally biased region" description="Basic and acidic residues" evidence="1">
    <location>
        <begin position="139"/>
        <end position="152"/>
    </location>
</feature>
<evidence type="ECO:0000313" key="3">
    <source>
        <dbReference type="EMBL" id="KAK8142997.1"/>
    </source>
</evidence>
<feature type="compositionally biased region" description="Basic residues" evidence="1">
    <location>
        <begin position="490"/>
        <end position="501"/>
    </location>
</feature>